<dbReference type="AlphaFoldDB" id="A0A0A9GRC1"/>
<reference evidence="1" key="1">
    <citation type="submission" date="2014-09" db="EMBL/GenBank/DDBJ databases">
        <authorList>
            <person name="Magalhaes I.L.F."/>
            <person name="Oliveira U."/>
            <person name="Santos F.R."/>
            <person name="Vidigal T.H.D.A."/>
            <person name="Brescovit A.D."/>
            <person name="Santos A.J."/>
        </authorList>
    </citation>
    <scope>NUCLEOTIDE SEQUENCE</scope>
    <source>
        <tissue evidence="1">Shoot tissue taken approximately 20 cm above the soil surface</tissue>
    </source>
</reference>
<organism evidence="1">
    <name type="scientific">Arundo donax</name>
    <name type="common">Giant reed</name>
    <name type="synonym">Donax arundinaceus</name>
    <dbReference type="NCBI Taxonomy" id="35708"/>
    <lineage>
        <taxon>Eukaryota</taxon>
        <taxon>Viridiplantae</taxon>
        <taxon>Streptophyta</taxon>
        <taxon>Embryophyta</taxon>
        <taxon>Tracheophyta</taxon>
        <taxon>Spermatophyta</taxon>
        <taxon>Magnoliopsida</taxon>
        <taxon>Liliopsida</taxon>
        <taxon>Poales</taxon>
        <taxon>Poaceae</taxon>
        <taxon>PACMAD clade</taxon>
        <taxon>Arundinoideae</taxon>
        <taxon>Arundineae</taxon>
        <taxon>Arundo</taxon>
    </lineage>
</organism>
<accession>A0A0A9GRC1</accession>
<evidence type="ECO:0000313" key="1">
    <source>
        <dbReference type="EMBL" id="JAE23228.1"/>
    </source>
</evidence>
<name>A0A0A9GRC1_ARUDO</name>
<sequence>MLYHRPPCFFNKGNHCSFLIHQNLCIVASLPVFPSSSSELIMTLS</sequence>
<proteinExistence type="predicted"/>
<dbReference type="EMBL" id="GBRH01174668">
    <property type="protein sequence ID" value="JAE23228.1"/>
    <property type="molecule type" value="Transcribed_RNA"/>
</dbReference>
<protein>
    <submittedName>
        <fullName evidence="1">Uncharacterized protein</fullName>
    </submittedName>
</protein>
<reference evidence="1" key="2">
    <citation type="journal article" date="2015" name="Data Brief">
        <title>Shoot transcriptome of the giant reed, Arundo donax.</title>
        <authorList>
            <person name="Barrero R.A."/>
            <person name="Guerrero F.D."/>
            <person name="Moolhuijzen P."/>
            <person name="Goolsby J.A."/>
            <person name="Tidwell J."/>
            <person name="Bellgard S.E."/>
            <person name="Bellgard M.I."/>
        </authorList>
    </citation>
    <scope>NUCLEOTIDE SEQUENCE</scope>
    <source>
        <tissue evidence="1">Shoot tissue taken approximately 20 cm above the soil surface</tissue>
    </source>
</reference>